<organism evidence="3 4">
    <name type="scientific">Rhizobium puerariae</name>
    <dbReference type="NCBI Taxonomy" id="1585791"/>
    <lineage>
        <taxon>Bacteria</taxon>
        <taxon>Pseudomonadati</taxon>
        <taxon>Pseudomonadota</taxon>
        <taxon>Alphaproteobacteria</taxon>
        <taxon>Hyphomicrobiales</taxon>
        <taxon>Rhizobiaceae</taxon>
        <taxon>Rhizobium/Agrobacterium group</taxon>
        <taxon>Rhizobium</taxon>
    </lineage>
</organism>
<comment type="caution">
    <text evidence="3">The sequence shown here is derived from an EMBL/GenBank/DDBJ whole genome shotgun (WGS) entry which is preliminary data.</text>
</comment>
<reference evidence="3 4" key="1">
    <citation type="submission" date="2024-09" db="EMBL/GenBank/DDBJ databases">
        <authorList>
            <person name="Sun Q."/>
            <person name="Mori K."/>
        </authorList>
    </citation>
    <scope>NUCLEOTIDE SEQUENCE [LARGE SCALE GENOMIC DNA]</scope>
    <source>
        <strain evidence="3 4">TBRC 4938</strain>
    </source>
</reference>
<evidence type="ECO:0000256" key="1">
    <source>
        <dbReference type="SAM" id="MobiDB-lite"/>
    </source>
</evidence>
<accession>A0ABV6ALD8</accession>
<name>A0ABV6ALD8_9HYPH</name>
<protein>
    <submittedName>
        <fullName evidence="3">Uncharacterized protein</fullName>
    </submittedName>
</protein>
<sequence length="130" mass="14250">MARKFSEARVFGMVLNGFSGKAAKTAKPESAGGSGASQSVLLRCRIDAQMFCWIRNHGLFPAETFPDHWRSGVPGLMRWLFIAVLAILVGCILSIIWMNDDSNWPRSGNRVDGTQPSQQNPLVPPPPTNP</sequence>
<feature type="transmembrane region" description="Helical" evidence="2">
    <location>
        <begin position="79"/>
        <end position="98"/>
    </location>
</feature>
<dbReference type="EMBL" id="JBHMAA010000024">
    <property type="protein sequence ID" value="MFB9951436.1"/>
    <property type="molecule type" value="Genomic_DNA"/>
</dbReference>
<evidence type="ECO:0000313" key="4">
    <source>
        <dbReference type="Proteomes" id="UP001589692"/>
    </source>
</evidence>
<gene>
    <name evidence="3" type="ORF">ACFFP0_21515</name>
</gene>
<proteinExistence type="predicted"/>
<keyword evidence="2" id="KW-0812">Transmembrane</keyword>
<keyword evidence="4" id="KW-1185">Reference proteome</keyword>
<dbReference type="Proteomes" id="UP001589692">
    <property type="component" value="Unassembled WGS sequence"/>
</dbReference>
<keyword evidence="2" id="KW-1133">Transmembrane helix</keyword>
<feature type="region of interest" description="Disordered" evidence="1">
    <location>
        <begin position="106"/>
        <end position="130"/>
    </location>
</feature>
<dbReference type="RefSeq" id="WP_377264244.1">
    <property type="nucleotide sequence ID" value="NZ_JBHMAA010000024.1"/>
</dbReference>
<keyword evidence="2" id="KW-0472">Membrane</keyword>
<evidence type="ECO:0000313" key="3">
    <source>
        <dbReference type="EMBL" id="MFB9951436.1"/>
    </source>
</evidence>
<evidence type="ECO:0000256" key="2">
    <source>
        <dbReference type="SAM" id="Phobius"/>
    </source>
</evidence>